<dbReference type="GeneID" id="97673428"/>
<keyword evidence="4" id="KW-0472">Membrane</keyword>
<feature type="transmembrane region" description="Helical" evidence="4">
    <location>
        <begin position="199"/>
        <end position="220"/>
    </location>
</feature>
<dbReference type="Pfam" id="PF12833">
    <property type="entry name" value="HTH_18"/>
    <property type="match status" value="1"/>
</dbReference>
<keyword evidence="3" id="KW-0804">Transcription</keyword>
<dbReference type="OrthoDB" id="9793400at2"/>
<feature type="transmembrane region" description="Helical" evidence="4">
    <location>
        <begin position="393"/>
        <end position="414"/>
    </location>
</feature>
<dbReference type="InterPro" id="IPR011622">
    <property type="entry name" value="7TMR_DISM_rcpt_extracell_dom2"/>
</dbReference>
<keyword evidence="4" id="KW-0812">Transmembrane</keyword>
<feature type="transmembrane region" description="Helical" evidence="4">
    <location>
        <begin position="227"/>
        <end position="245"/>
    </location>
</feature>
<dbReference type="InterPro" id="IPR009057">
    <property type="entry name" value="Homeodomain-like_sf"/>
</dbReference>
<keyword evidence="8" id="KW-1185">Reference proteome</keyword>
<dbReference type="GO" id="GO:0003700">
    <property type="term" value="F:DNA-binding transcription factor activity"/>
    <property type="evidence" value="ECO:0007669"/>
    <property type="project" value="InterPro"/>
</dbReference>
<organism evidence="7 8">
    <name type="scientific">Roseibium album</name>
    <dbReference type="NCBI Taxonomy" id="311410"/>
    <lineage>
        <taxon>Bacteria</taxon>
        <taxon>Pseudomonadati</taxon>
        <taxon>Pseudomonadota</taxon>
        <taxon>Alphaproteobacteria</taxon>
        <taxon>Hyphomicrobiales</taxon>
        <taxon>Stappiaceae</taxon>
        <taxon>Roseibium</taxon>
    </lineage>
</organism>
<sequence>MIRKFVIACVLFLLTCGSGTVWAEDARNPACQQPEQTAPMAFSLSDGPTDQLRPLGAEYYLDPAGDAGPDRIVTEAFTPAACNGIFKAPLPGQSAWLRFALSNPHGKTHRWVIGLMETIFDEVTLFEERDARLVEVGRTGRVVPWMDKDNTAIRTGIEVTMQPGDERVFYLRLAGTFAPTMTAVIMSADLFFGWSTLRLIMTALFLGYVATIALFSLILFRQIDVRFYQYYTLYILCLFVYSFIYDGWLSKFFGVTLPITTLAPITELFAGLSTLAIVQYCRILLNAHDDPWAWRHLFTLLSAVVVVVIGLAVVDPWRLSGPLHLIYFISPLILLTVAIRKIITGLPQARPIACALLSLSLGLSIAVFAFMFPLNITGATHAYELVLLRPLSWGYYLAITGETLFMMLAISTMVRSMQSERHVAAVELASLGQQMQHIEQQHRAAEKTTTARLEALENALADDPETRQHLSAKQQFLDRVTECVLDSVKDQDFSVEKLASSLAISQKTLGRRLKEASGQSPASFIRSARLNFARNLILLDQYNTVAEIAHASGFSSVSNFAKHYRQEFGEIPSKTINLLRKNQ</sequence>
<dbReference type="SMART" id="SM00342">
    <property type="entry name" value="HTH_ARAC"/>
    <property type="match status" value="1"/>
</dbReference>
<dbReference type="Gene3D" id="2.60.40.2380">
    <property type="match status" value="1"/>
</dbReference>
<protein>
    <submittedName>
        <fullName evidence="7">Transcriptional activator FtrA</fullName>
    </submittedName>
</protein>
<dbReference type="InterPro" id="IPR050204">
    <property type="entry name" value="AraC_XylS_family_regulators"/>
</dbReference>
<dbReference type="AlphaFoldDB" id="A0A0M7AXY9"/>
<dbReference type="GO" id="GO:0043565">
    <property type="term" value="F:sequence-specific DNA binding"/>
    <property type="evidence" value="ECO:0007669"/>
    <property type="project" value="InterPro"/>
</dbReference>
<reference evidence="8" key="1">
    <citation type="submission" date="2015-07" db="EMBL/GenBank/DDBJ databases">
        <authorList>
            <person name="Rodrigo-Torres Lidia"/>
            <person name="Arahal R.David."/>
        </authorList>
    </citation>
    <scope>NUCLEOTIDE SEQUENCE [LARGE SCALE GENOMIC DNA]</scope>
    <source>
        <strain evidence="8">CECT 5096</strain>
    </source>
</reference>
<feature type="transmembrane region" description="Helical" evidence="4">
    <location>
        <begin position="297"/>
        <end position="317"/>
    </location>
</feature>
<dbReference type="Pfam" id="PF07695">
    <property type="entry name" value="7TMR-DISM_7TM"/>
    <property type="match status" value="1"/>
</dbReference>
<evidence type="ECO:0000256" key="3">
    <source>
        <dbReference type="ARBA" id="ARBA00023163"/>
    </source>
</evidence>
<evidence type="ECO:0000313" key="8">
    <source>
        <dbReference type="Proteomes" id="UP000049983"/>
    </source>
</evidence>
<evidence type="ECO:0000313" key="7">
    <source>
        <dbReference type="EMBL" id="CTQ79457.1"/>
    </source>
</evidence>
<dbReference type="RefSeq" id="WP_055391851.1">
    <property type="nucleotide sequence ID" value="NZ_CXWA01000019.1"/>
</dbReference>
<evidence type="ECO:0000256" key="1">
    <source>
        <dbReference type="ARBA" id="ARBA00023015"/>
    </source>
</evidence>
<accession>A0A0M7AXY9</accession>
<dbReference type="InterPro" id="IPR011623">
    <property type="entry name" value="7TMR_DISM_rcpt_extracell_dom1"/>
</dbReference>
<keyword evidence="2" id="KW-0238">DNA-binding</keyword>
<dbReference type="PROSITE" id="PS01124">
    <property type="entry name" value="HTH_ARAC_FAMILY_2"/>
    <property type="match status" value="1"/>
</dbReference>
<dbReference type="EMBL" id="CXWC01000019">
    <property type="protein sequence ID" value="CTQ79457.1"/>
    <property type="molecule type" value="Genomic_DNA"/>
</dbReference>
<dbReference type="SUPFAM" id="SSF46689">
    <property type="entry name" value="Homeodomain-like"/>
    <property type="match status" value="1"/>
</dbReference>
<keyword evidence="4" id="KW-1133">Transmembrane helix</keyword>
<evidence type="ECO:0000259" key="6">
    <source>
        <dbReference type="PROSITE" id="PS01124"/>
    </source>
</evidence>
<keyword evidence="5" id="KW-0732">Signal</keyword>
<evidence type="ECO:0000256" key="5">
    <source>
        <dbReference type="SAM" id="SignalP"/>
    </source>
</evidence>
<feature type="domain" description="HTH araC/xylS-type" evidence="6">
    <location>
        <begin position="478"/>
        <end position="578"/>
    </location>
</feature>
<gene>
    <name evidence="7" type="ORF">LA5096_06203</name>
</gene>
<dbReference type="Proteomes" id="UP000049983">
    <property type="component" value="Unassembled WGS sequence"/>
</dbReference>
<evidence type="ECO:0000256" key="2">
    <source>
        <dbReference type="ARBA" id="ARBA00023125"/>
    </source>
</evidence>
<dbReference type="Pfam" id="PF07696">
    <property type="entry name" value="7TMR-DISMED2"/>
    <property type="match status" value="1"/>
</dbReference>
<proteinExistence type="predicted"/>
<dbReference type="Gene3D" id="1.10.10.60">
    <property type="entry name" value="Homeodomain-like"/>
    <property type="match status" value="1"/>
</dbReference>
<dbReference type="PANTHER" id="PTHR46796">
    <property type="entry name" value="HTH-TYPE TRANSCRIPTIONAL ACTIVATOR RHAS-RELATED"/>
    <property type="match status" value="1"/>
</dbReference>
<feature type="chain" id="PRO_5006577869" evidence="5">
    <location>
        <begin position="24"/>
        <end position="583"/>
    </location>
</feature>
<dbReference type="STRING" id="311410.LA5095_06222"/>
<feature type="signal peptide" evidence="5">
    <location>
        <begin position="1"/>
        <end position="23"/>
    </location>
</feature>
<evidence type="ECO:0000256" key="4">
    <source>
        <dbReference type="SAM" id="Phobius"/>
    </source>
</evidence>
<keyword evidence="1" id="KW-0805">Transcription regulation</keyword>
<dbReference type="InterPro" id="IPR018060">
    <property type="entry name" value="HTH_AraC"/>
</dbReference>
<feature type="transmembrane region" description="Helical" evidence="4">
    <location>
        <begin position="352"/>
        <end position="373"/>
    </location>
</feature>
<dbReference type="PANTHER" id="PTHR46796:SF12">
    <property type="entry name" value="HTH-TYPE DNA-BINDING TRANSCRIPTIONAL ACTIVATOR EUTR"/>
    <property type="match status" value="1"/>
</dbReference>
<name>A0A0M7AXY9_9HYPH</name>
<feature type="transmembrane region" description="Helical" evidence="4">
    <location>
        <begin position="323"/>
        <end position="340"/>
    </location>
</feature>
<feature type="transmembrane region" description="Helical" evidence="4">
    <location>
        <begin position="265"/>
        <end position="285"/>
    </location>
</feature>